<sequence>MEDNKHLYKYDISCKNCTAILTVNISDIGESGRLVRCSECDYEWVEYKPNLAKEEKNYSDHNRLACKDIDKQIPNDHIINNNVFTKKKNDIANITDQINKQKNQYPIFYPNKSANNGIITPKSNTLNTSDNRFKVRKGTHYLEYHNLGRSKSITKSSSSWFFTIIINILVTTIIIFGIIIYNLFDKQPMINTIFEKIGVDLHKKNNNIAIYNINREVKVLPYKSDIIHITLINNKKNPEIIKSLNIYYYNRGGICVASHNILPNKVIRHDDKRSFIFFIPTGTVDMISVKVNGITLIKSILIDDVPLTVK</sequence>
<keyword evidence="1" id="KW-0472">Membrane</keyword>
<evidence type="ECO:0000256" key="1">
    <source>
        <dbReference type="SAM" id="Phobius"/>
    </source>
</evidence>
<dbReference type="Proteomes" id="UP001289135">
    <property type="component" value="Unassembled WGS sequence"/>
</dbReference>
<proteinExistence type="predicted"/>
<dbReference type="NCBIfam" id="TIGR02098">
    <property type="entry name" value="MJ0042_CXXC"/>
    <property type="match status" value="1"/>
</dbReference>
<reference evidence="2" key="1">
    <citation type="submission" date="2023-02" db="EMBL/GenBank/DDBJ databases">
        <title>Host association and intracellularity evolved multiple times independently in the Rickettsiales.</title>
        <authorList>
            <person name="Castelli M."/>
            <person name="Nardi T."/>
            <person name="Gammuto L."/>
            <person name="Bellinzona G."/>
            <person name="Sabaneyeva E."/>
            <person name="Potekhin A."/>
            <person name="Serra V."/>
            <person name="Petroni G."/>
            <person name="Sassera D."/>
        </authorList>
    </citation>
    <scope>NUCLEOTIDE SEQUENCE</scope>
    <source>
        <strain evidence="2">USBL-36I1</strain>
    </source>
</reference>
<dbReference type="EMBL" id="JARGYU010000001">
    <property type="protein sequence ID" value="MDZ5761053.1"/>
    <property type="molecule type" value="Genomic_DNA"/>
</dbReference>
<dbReference type="AlphaFoldDB" id="A0AAE4VLV8"/>
<evidence type="ECO:0000313" key="2">
    <source>
        <dbReference type="EMBL" id="MDZ5761053.1"/>
    </source>
</evidence>
<keyword evidence="1" id="KW-0812">Transmembrane</keyword>
<gene>
    <name evidence="2" type="ORF">Lyticum_00214</name>
</gene>
<protein>
    <submittedName>
        <fullName evidence="2">Zinc-ribbon domain protein</fullName>
    </submittedName>
</protein>
<dbReference type="InterPro" id="IPR011723">
    <property type="entry name" value="Znf/thioredoxin_put"/>
</dbReference>
<keyword evidence="1" id="KW-1133">Transmembrane helix</keyword>
<name>A0AAE4VLV8_9RICK</name>
<accession>A0AAE4VLV8</accession>
<comment type="caution">
    <text evidence="2">The sequence shown here is derived from an EMBL/GenBank/DDBJ whole genome shotgun (WGS) entry which is preliminary data.</text>
</comment>
<dbReference type="RefSeq" id="WP_322498484.1">
    <property type="nucleotide sequence ID" value="NZ_JARGYU010000001.1"/>
</dbReference>
<feature type="transmembrane region" description="Helical" evidence="1">
    <location>
        <begin position="160"/>
        <end position="184"/>
    </location>
</feature>
<evidence type="ECO:0000313" key="3">
    <source>
        <dbReference type="Proteomes" id="UP001289135"/>
    </source>
</evidence>
<keyword evidence="3" id="KW-1185">Reference proteome</keyword>
<organism evidence="2 3">
    <name type="scientific">Lyticum sinuosum</name>
    <dbReference type="NCBI Taxonomy" id="1332059"/>
    <lineage>
        <taxon>Bacteria</taxon>
        <taxon>Pseudomonadati</taxon>
        <taxon>Pseudomonadota</taxon>
        <taxon>Alphaproteobacteria</taxon>
        <taxon>Rickettsiales</taxon>
        <taxon>Lyticum</taxon>
    </lineage>
</organism>